<dbReference type="HOGENOM" id="CLU_152489_0_0_6"/>
<evidence type="ECO:0000313" key="2">
    <source>
        <dbReference type="EMBL" id="CEG57930.1"/>
    </source>
</evidence>
<dbReference type="OrthoDB" id="9798388at2"/>
<reference evidence="3" key="1">
    <citation type="submission" date="2014-09" db="EMBL/GenBank/DDBJ databases">
        <authorList>
            <person name="Gomez-Valero L."/>
        </authorList>
    </citation>
    <scope>NUCLEOTIDE SEQUENCE [LARGE SCALE GENOMIC DNA]</scope>
    <source>
        <strain evidence="3">ATCC700992</strain>
    </source>
</reference>
<sequence length="122" mass="13682">MNANHTEKLFSYGTLRYENVQLTNFGRKLEGTQDALPGFALSMIEIKAPEVVLTSGERFHPIITYTGNPSDQVEGMVFHIGSDELEQADKYEVAEYKRISVQLASGIQAWVYINAEQPENQG</sequence>
<dbReference type="EMBL" id="LN614827">
    <property type="protein sequence ID" value="CEG57930.1"/>
    <property type="molecule type" value="Genomic_DNA"/>
</dbReference>
<dbReference type="STRING" id="1212491.LFA_2558"/>
<dbReference type="AlphaFoldDB" id="A0A098G8Y6"/>
<keyword evidence="3" id="KW-1185">Reference proteome</keyword>
<name>A0A098G8Y6_9GAMM</name>
<protein>
    <recommendedName>
        <fullName evidence="1">Gamma-glutamylcyclotransferase AIG2-like domain-containing protein</fullName>
    </recommendedName>
</protein>
<dbReference type="RefSeq" id="WP_045096339.1">
    <property type="nucleotide sequence ID" value="NZ_LN614827.1"/>
</dbReference>
<dbReference type="CDD" id="cd06661">
    <property type="entry name" value="GGCT_like"/>
    <property type="match status" value="1"/>
</dbReference>
<feature type="domain" description="Gamma-glutamylcyclotransferase AIG2-like" evidence="1">
    <location>
        <begin position="9"/>
        <end position="119"/>
    </location>
</feature>
<dbReference type="InterPro" id="IPR009288">
    <property type="entry name" value="AIG2-like_dom"/>
</dbReference>
<gene>
    <name evidence="2" type="ORF">LFA_2558</name>
</gene>
<dbReference type="KEGG" id="lfa:LFA_2558"/>
<proteinExistence type="predicted"/>
<dbReference type="SUPFAM" id="SSF110857">
    <property type="entry name" value="Gamma-glutamyl cyclotransferase-like"/>
    <property type="match status" value="1"/>
</dbReference>
<dbReference type="Proteomes" id="UP000032430">
    <property type="component" value="Chromosome I"/>
</dbReference>
<dbReference type="InterPro" id="IPR013024">
    <property type="entry name" value="GGCT-like"/>
</dbReference>
<evidence type="ECO:0000313" key="3">
    <source>
        <dbReference type="Proteomes" id="UP000032430"/>
    </source>
</evidence>
<dbReference type="Pfam" id="PF06094">
    <property type="entry name" value="GGACT"/>
    <property type="match status" value="1"/>
</dbReference>
<evidence type="ECO:0000259" key="1">
    <source>
        <dbReference type="Pfam" id="PF06094"/>
    </source>
</evidence>
<dbReference type="InterPro" id="IPR036568">
    <property type="entry name" value="GGCT-like_sf"/>
</dbReference>
<dbReference type="Gene3D" id="3.10.490.10">
    <property type="entry name" value="Gamma-glutamyl cyclotransferase-like"/>
    <property type="match status" value="1"/>
</dbReference>
<accession>A0A098G8Y6</accession>
<organism evidence="2 3">
    <name type="scientific">Legionella fallonii LLAP-10</name>
    <dbReference type="NCBI Taxonomy" id="1212491"/>
    <lineage>
        <taxon>Bacteria</taxon>
        <taxon>Pseudomonadati</taxon>
        <taxon>Pseudomonadota</taxon>
        <taxon>Gammaproteobacteria</taxon>
        <taxon>Legionellales</taxon>
        <taxon>Legionellaceae</taxon>
        <taxon>Legionella</taxon>
    </lineage>
</organism>